<dbReference type="InterPro" id="IPR042121">
    <property type="entry name" value="MutL_C_regsub"/>
</dbReference>
<dbReference type="InterPro" id="IPR042120">
    <property type="entry name" value="MutL_C_dimsub"/>
</dbReference>
<dbReference type="PROSITE" id="PS00058">
    <property type="entry name" value="DNA_MISMATCH_REPAIR_1"/>
    <property type="match status" value="1"/>
</dbReference>
<protein>
    <recommendedName>
        <fullName evidence="4">DNA mismatch repair protein MutL</fullName>
    </recommendedName>
</protein>
<dbReference type="GO" id="GO:0140664">
    <property type="term" value="F:ATP-dependent DNA damage sensor activity"/>
    <property type="evidence" value="ECO:0007669"/>
    <property type="project" value="InterPro"/>
</dbReference>
<dbReference type="GO" id="GO:0006298">
    <property type="term" value="P:mismatch repair"/>
    <property type="evidence" value="ECO:0007669"/>
    <property type="project" value="UniProtKB-UniRule"/>
</dbReference>
<dbReference type="GO" id="GO:0030983">
    <property type="term" value="F:mismatched DNA binding"/>
    <property type="evidence" value="ECO:0007669"/>
    <property type="project" value="InterPro"/>
</dbReference>
<dbReference type="GO" id="GO:0032300">
    <property type="term" value="C:mismatch repair complex"/>
    <property type="evidence" value="ECO:0007669"/>
    <property type="project" value="InterPro"/>
</dbReference>
<keyword evidence="8" id="KW-1185">Reference proteome</keyword>
<dbReference type="CDD" id="cd16926">
    <property type="entry name" value="HATPase_MutL-MLH-PMS-like"/>
    <property type="match status" value="1"/>
</dbReference>
<dbReference type="PANTHER" id="PTHR10073">
    <property type="entry name" value="DNA MISMATCH REPAIR PROTEIN MLH, PMS, MUTL"/>
    <property type="match status" value="1"/>
</dbReference>
<dbReference type="InterPro" id="IPR037198">
    <property type="entry name" value="MutL_C_sf"/>
</dbReference>
<dbReference type="GO" id="GO:0016887">
    <property type="term" value="F:ATP hydrolysis activity"/>
    <property type="evidence" value="ECO:0007669"/>
    <property type="project" value="InterPro"/>
</dbReference>
<accession>A0A0R1GT34</accession>
<reference evidence="7 8" key="1">
    <citation type="journal article" date="2015" name="Genome Announc.">
        <title>Expanding the biotechnology potential of lactobacilli through comparative genomics of 213 strains and associated genera.</title>
        <authorList>
            <person name="Sun Z."/>
            <person name="Harris H.M."/>
            <person name="McCann A."/>
            <person name="Guo C."/>
            <person name="Argimon S."/>
            <person name="Zhang W."/>
            <person name="Yang X."/>
            <person name="Jeffery I.B."/>
            <person name="Cooney J.C."/>
            <person name="Kagawa T.F."/>
            <person name="Liu W."/>
            <person name="Song Y."/>
            <person name="Salvetti E."/>
            <person name="Wrobel A."/>
            <person name="Rasinkangas P."/>
            <person name="Parkhill J."/>
            <person name="Rea M.C."/>
            <person name="O'Sullivan O."/>
            <person name="Ritari J."/>
            <person name="Douillard F.P."/>
            <person name="Paul Ross R."/>
            <person name="Yang R."/>
            <person name="Briner A.E."/>
            <person name="Felis G.E."/>
            <person name="de Vos W.M."/>
            <person name="Barrangou R."/>
            <person name="Klaenhammer T.R."/>
            <person name="Caufield P.W."/>
            <person name="Cui Y."/>
            <person name="Zhang H."/>
            <person name="O'Toole P.W."/>
        </authorList>
    </citation>
    <scope>NUCLEOTIDE SEQUENCE [LARGE SCALE GENOMIC DNA]</scope>
    <source>
        <strain evidence="7 8">DSM 20534</strain>
    </source>
</reference>
<dbReference type="Pfam" id="PF13589">
    <property type="entry name" value="HATPase_c_3"/>
    <property type="match status" value="1"/>
</dbReference>
<dbReference type="InterPro" id="IPR002099">
    <property type="entry name" value="MutL/Mlh/PMS"/>
</dbReference>
<evidence type="ECO:0000313" key="8">
    <source>
        <dbReference type="Proteomes" id="UP000050909"/>
    </source>
</evidence>
<dbReference type="InterPro" id="IPR014721">
    <property type="entry name" value="Ribsml_uS5_D2-typ_fold_subgr"/>
</dbReference>
<evidence type="ECO:0000256" key="2">
    <source>
        <dbReference type="ARBA" id="ARBA00022763"/>
    </source>
</evidence>
<dbReference type="AlphaFoldDB" id="A0A0R1GT34"/>
<dbReference type="InterPro" id="IPR014790">
    <property type="entry name" value="MutL_C"/>
</dbReference>
<dbReference type="InterPro" id="IPR038973">
    <property type="entry name" value="MutL/Mlh/Pms-like"/>
</dbReference>
<dbReference type="Pfam" id="PF01119">
    <property type="entry name" value="DNA_mis_repair"/>
    <property type="match status" value="1"/>
</dbReference>
<dbReference type="HAMAP" id="MF_00149">
    <property type="entry name" value="DNA_mis_repair"/>
    <property type="match status" value="1"/>
</dbReference>
<gene>
    <name evidence="4" type="primary">mutL</name>
    <name evidence="7" type="ORF">FC62_GL001298</name>
</gene>
<keyword evidence="2 4" id="KW-0227">DNA damage</keyword>
<evidence type="ECO:0000256" key="4">
    <source>
        <dbReference type="HAMAP-Rule" id="MF_00149"/>
    </source>
</evidence>
<dbReference type="SUPFAM" id="SSF55874">
    <property type="entry name" value="ATPase domain of HSP90 chaperone/DNA topoisomerase II/histidine kinase"/>
    <property type="match status" value="1"/>
</dbReference>
<dbReference type="NCBIfam" id="TIGR00585">
    <property type="entry name" value="mutl"/>
    <property type="match status" value="1"/>
</dbReference>
<comment type="caution">
    <text evidence="7">The sequence shown here is derived from an EMBL/GenBank/DDBJ whole genome shotgun (WGS) entry which is preliminary data.</text>
</comment>
<dbReference type="FunFam" id="3.30.565.10:FF:000003">
    <property type="entry name" value="DNA mismatch repair endonuclease MutL"/>
    <property type="match status" value="1"/>
</dbReference>
<dbReference type="InterPro" id="IPR013507">
    <property type="entry name" value="DNA_mismatch_S5_2-like"/>
</dbReference>
<dbReference type="InterPro" id="IPR020667">
    <property type="entry name" value="DNA_mismatch_repair_MutL"/>
</dbReference>
<feature type="domain" description="MutL C-terminal dimerisation" evidence="5">
    <location>
        <begin position="452"/>
        <end position="593"/>
    </location>
</feature>
<dbReference type="InterPro" id="IPR020568">
    <property type="entry name" value="Ribosomal_Su5_D2-typ_SF"/>
</dbReference>
<dbReference type="EMBL" id="AZCV01000005">
    <property type="protein sequence ID" value="KRK37420.1"/>
    <property type="molecule type" value="Genomic_DNA"/>
</dbReference>
<comment type="function">
    <text evidence="4">This protein is involved in the repair of mismatches in DNA. It is required for dam-dependent methyl-directed DNA mismatch repair. May act as a 'molecular matchmaker', a protein that promotes the formation of a stable complex between two or more DNA-binding proteins in an ATP-dependent manner without itself being part of a final effector complex.</text>
</comment>
<evidence type="ECO:0000256" key="3">
    <source>
        <dbReference type="ARBA" id="ARBA00023204"/>
    </source>
</evidence>
<dbReference type="SMART" id="SM00853">
    <property type="entry name" value="MutL_C"/>
    <property type="match status" value="1"/>
</dbReference>
<dbReference type="InterPro" id="IPR014762">
    <property type="entry name" value="DNA_mismatch_repair_CS"/>
</dbReference>
<dbReference type="SMART" id="SM01340">
    <property type="entry name" value="DNA_mis_repair"/>
    <property type="match status" value="1"/>
</dbReference>
<dbReference type="CDD" id="cd00782">
    <property type="entry name" value="MutL_Trans"/>
    <property type="match status" value="1"/>
</dbReference>
<keyword evidence="3 4" id="KW-0234">DNA repair</keyword>
<name>A0A0R1GT34_9LACO</name>
<dbReference type="SUPFAM" id="SSF118116">
    <property type="entry name" value="DNA mismatch repair protein MutL"/>
    <property type="match status" value="1"/>
</dbReference>
<comment type="similarity">
    <text evidence="1 4">Belongs to the DNA mismatch repair MutL/HexB family.</text>
</comment>
<dbReference type="Gene3D" id="3.30.230.10">
    <property type="match status" value="1"/>
</dbReference>
<dbReference type="SUPFAM" id="SSF54211">
    <property type="entry name" value="Ribosomal protein S5 domain 2-like"/>
    <property type="match status" value="1"/>
</dbReference>
<dbReference type="Proteomes" id="UP000050909">
    <property type="component" value="Unassembled WGS sequence"/>
</dbReference>
<evidence type="ECO:0000259" key="5">
    <source>
        <dbReference type="SMART" id="SM00853"/>
    </source>
</evidence>
<evidence type="ECO:0000313" key="7">
    <source>
        <dbReference type="EMBL" id="KRK37420.1"/>
    </source>
</evidence>
<dbReference type="PATRIC" id="fig|1423722.3.peg.1323"/>
<dbReference type="RefSeq" id="WP_056946472.1">
    <property type="nucleotide sequence ID" value="NZ_AZCV01000005.1"/>
</dbReference>
<dbReference type="Gene3D" id="3.30.565.10">
    <property type="entry name" value="Histidine kinase-like ATPase, C-terminal domain"/>
    <property type="match status" value="1"/>
</dbReference>
<dbReference type="GO" id="GO:0005524">
    <property type="term" value="F:ATP binding"/>
    <property type="evidence" value="ECO:0007669"/>
    <property type="project" value="InterPro"/>
</dbReference>
<dbReference type="Gene3D" id="3.30.1370.100">
    <property type="entry name" value="MutL, C-terminal domain, regulatory subdomain"/>
    <property type="match status" value="1"/>
</dbReference>
<feature type="domain" description="DNA mismatch repair protein S5" evidence="6">
    <location>
        <begin position="208"/>
        <end position="326"/>
    </location>
</feature>
<dbReference type="Gene3D" id="3.30.1540.20">
    <property type="entry name" value="MutL, C-terminal domain, dimerisation subdomain"/>
    <property type="match status" value="1"/>
</dbReference>
<dbReference type="PANTHER" id="PTHR10073:SF12">
    <property type="entry name" value="DNA MISMATCH REPAIR PROTEIN MLH1"/>
    <property type="match status" value="1"/>
</dbReference>
<organism evidence="7 8">
    <name type="scientific">Amylolactobacillus amylotrophicus DSM 20534</name>
    <dbReference type="NCBI Taxonomy" id="1423722"/>
    <lineage>
        <taxon>Bacteria</taxon>
        <taxon>Bacillati</taxon>
        <taxon>Bacillota</taxon>
        <taxon>Bacilli</taxon>
        <taxon>Lactobacillales</taxon>
        <taxon>Lactobacillaceae</taxon>
        <taxon>Amylolactobacillus</taxon>
    </lineage>
</organism>
<sequence>MAEIKELSPELSDQIAAGEVIERPSSVVKELLENAIDAGSSQIKISFVEAGLREIVIEDNGSGIAPNQLDLAFRRHATSKISTKADLFKIRTLGFRGEALASISAVAHVAILTNTGGAAGVSATFADGRKLTQKPAAAKKGTRISVRDLFYNTPARLKYLKSETTETTKIIDIVNRIALSHPELKISLKSEKKDLLLTNGSGDLRQDMAHIYGRIVASQLIEFSGSDADFVITGLMTPPDITRANRNYISILLNGRYIKNFQLSKAIMAGYGSKIGLGKFPIFVLNIKLDPLLVDVNVHPTKQEVRLSKESSLSRLIINTVAKALERNSNSGDALTNLTNPTDTTSYDQMVFNLNKSNAADIAAPKENDQQAGAEVHENSAGFTVEHRELEVSELNISVSDPDQSLVSPSWAQNVQIQTGLLPFGGALVKATDVAHGSTDQVLQAGFPALTYIGQLHNGLIVADSTSGFYLVDAKEAMARLRYNKLEQELTELTLTQQVLLTPIILELNNTEYEQVLDHLDLFKEVGLVLEDFGRNSLIMKSHPNWIPAGFEEKYARATLNLYFNNPRSDVSDFKQQVVLFAVQQSVQHGQQQNTRFNLETGQSLLDDLQNADSPYQSPTGKLILVHFSKRDLQKMFKRVQKTAKLELD</sequence>
<proteinExistence type="inferred from homology"/>
<dbReference type="Pfam" id="PF08676">
    <property type="entry name" value="MutL_C"/>
    <property type="match status" value="1"/>
</dbReference>
<evidence type="ECO:0000256" key="1">
    <source>
        <dbReference type="ARBA" id="ARBA00006082"/>
    </source>
</evidence>
<dbReference type="InterPro" id="IPR036890">
    <property type="entry name" value="HATPase_C_sf"/>
</dbReference>
<evidence type="ECO:0000259" key="6">
    <source>
        <dbReference type="SMART" id="SM01340"/>
    </source>
</evidence>